<keyword evidence="2" id="KW-1185">Reference proteome</keyword>
<name>A0A7V8NPD9_9BACT</name>
<organism evidence="1 2">
    <name type="scientific">Candidatus Acidiferrum panamense</name>
    <dbReference type="NCBI Taxonomy" id="2741543"/>
    <lineage>
        <taxon>Bacteria</taxon>
        <taxon>Pseudomonadati</taxon>
        <taxon>Acidobacteriota</taxon>
        <taxon>Terriglobia</taxon>
        <taxon>Candidatus Acidiferrales</taxon>
        <taxon>Candidatus Acidiferrum</taxon>
    </lineage>
</organism>
<sequence>TGTLTSVDWVNPHIKVAMEVKSESGKVENWSFESNPPAWFRRVGVGRADLAKAIGQTVKVEGVRAKDASFYGYLQKIIMPDGTSLELVNANTAQEGGK</sequence>
<dbReference type="Pfam" id="PF19649">
    <property type="entry name" value="DUF6152"/>
    <property type="match status" value="1"/>
</dbReference>
<evidence type="ECO:0000313" key="2">
    <source>
        <dbReference type="Proteomes" id="UP000567293"/>
    </source>
</evidence>
<evidence type="ECO:0000313" key="1">
    <source>
        <dbReference type="EMBL" id="MBA0085072.1"/>
    </source>
</evidence>
<reference evidence="1" key="1">
    <citation type="submission" date="2020-06" db="EMBL/GenBank/DDBJ databases">
        <title>Legume-microbial interactions unlock mineral nutrients during tropical forest succession.</title>
        <authorList>
            <person name="Epihov D.Z."/>
        </authorList>
    </citation>
    <scope>NUCLEOTIDE SEQUENCE [LARGE SCALE GENOMIC DNA]</scope>
    <source>
        <strain evidence="1">Pan2503</strain>
    </source>
</reference>
<accession>A0A7V8NPD9</accession>
<dbReference type="InterPro" id="IPR046150">
    <property type="entry name" value="DUF6152"/>
</dbReference>
<dbReference type="Proteomes" id="UP000567293">
    <property type="component" value="Unassembled WGS sequence"/>
</dbReference>
<comment type="caution">
    <text evidence="1">The sequence shown here is derived from an EMBL/GenBank/DDBJ whole genome shotgun (WGS) entry which is preliminary data.</text>
</comment>
<gene>
    <name evidence="1" type="ORF">HRJ53_08755</name>
</gene>
<dbReference type="EMBL" id="JACDQQ010000851">
    <property type="protein sequence ID" value="MBA0085072.1"/>
    <property type="molecule type" value="Genomic_DNA"/>
</dbReference>
<feature type="non-terminal residue" evidence="1">
    <location>
        <position position="1"/>
    </location>
</feature>
<dbReference type="AlphaFoldDB" id="A0A7V8NPD9"/>
<protein>
    <submittedName>
        <fullName evidence="1">Uncharacterized protein</fullName>
    </submittedName>
</protein>
<proteinExistence type="predicted"/>